<dbReference type="InterPro" id="IPR053773">
    <property type="entry name" value="Vpar_1526-like"/>
</dbReference>
<dbReference type="NCBIfam" id="NF045477">
    <property type="entry name" value="LPO_1073_dom"/>
    <property type="match status" value="1"/>
</dbReference>
<keyword evidence="2" id="KW-1185">Reference proteome</keyword>
<accession>A0ABV1GKB4</accession>
<evidence type="ECO:0000313" key="2">
    <source>
        <dbReference type="Proteomes" id="UP001480973"/>
    </source>
</evidence>
<protein>
    <submittedName>
        <fullName evidence="1">LPO_1073/Vpar_1526 family protein</fullName>
    </submittedName>
</protein>
<reference evidence="1 2" key="1">
    <citation type="submission" date="2024-03" db="EMBL/GenBank/DDBJ databases">
        <title>Human intestinal bacterial collection.</title>
        <authorList>
            <person name="Pauvert C."/>
            <person name="Hitch T.C.A."/>
            <person name="Clavel T."/>
        </authorList>
    </citation>
    <scope>NUCLEOTIDE SEQUENCE [LARGE SCALE GENOMIC DNA]</scope>
    <source>
        <strain evidence="1 2">CLA-JM-H10</strain>
    </source>
</reference>
<dbReference type="Proteomes" id="UP001480973">
    <property type="component" value="Unassembled WGS sequence"/>
</dbReference>
<gene>
    <name evidence="1" type="ORF">WMO38_02065</name>
</gene>
<name>A0ABV1GKB4_9FIRM</name>
<dbReference type="EMBL" id="JBBMES010000002">
    <property type="protein sequence ID" value="MEQ2533893.1"/>
    <property type="molecule type" value="Genomic_DNA"/>
</dbReference>
<comment type="caution">
    <text evidence="1">The sequence shown here is derived from an EMBL/GenBank/DDBJ whole genome shotgun (WGS) entry which is preliminary data.</text>
</comment>
<sequence>MSDKQVQKAGNNAQQMQAEIINITNVSGIDEKRAREIFNEMYAIARKDFTQDAYQCANERVAKFEEALMPKMLKVEGALQKFSDPSFQFLITEAHKTAASTEREADYDLLSELLLHRVKKDKDRKVRVGIKKAIEIVDQVDDDALCALTVAYTIERLFPATGSIIRGLNILENVFSKLCYTNLCQGKEWLDHLEILDAVRLDHISSLKDLDLFYAEQLDGYVCVGIKKESEDYQKALSLLSSGNLPRELLCDHELLEGYVRLPVINKKQIGSLKLVNKQISSGKLVELPSEISNEQRSILEQIYDLYDKNEEQKKMVTENFSLEWKKREALSSLLKWWNDIPMAFDITTVGTVLAHANAQRCDSSIPPLE</sequence>
<proteinExistence type="predicted"/>
<evidence type="ECO:0000313" key="1">
    <source>
        <dbReference type="EMBL" id="MEQ2533893.1"/>
    </source>
</evidence>
<organism evidence="1 2">
    <name type="scientific">Lachnospira intestinalis</name>
    <dbReference type="NCBI Taxonomy" id="3133158"/>
    <lineage>
        <taxon>Bacteria</taxon>
        <taxon>Bacillati</taxon>
        <taxon>Bacillota</taxon>
        <taxon>Clostridia</taxon>
        <taxon>Lachnospirales</taxon>
        <taxon>Lachnospiraceae</taxon>
        <taxon>Lachnospira</taxon>
    </lineage>
</organism>